<protein>
    <submittedName>
        <fullName evidence="1">Uncharacterized protein</fullName>
    </submittedName>
</protein>
<organism evidence="1 2">
    <name type="scientific">Linum tenue</name>
    <dbReference type="NCBI Taxonomy" id="586396"/>
    <lineage>
        <taxon>Eukaryota</taxon>
        <taxon>Viridiplantae</taxon>
        <taxon>Streptophyta</taxon>
        <taxon>Embryophyta</taxon>
        <taxon>Tracheophyta</taxon>
        <taxon>Spermatophyta</taxon>
        <taxon>Magnoliopsida</taxon>
        <taxon>eudicotyledons</taxon>
        <taxon>Gunneridae</taxon>
        <taxon>Pentapetalae</taxon>
        <taxon>rosids</taxon>
        <taxon>fabids</taxon>
        <taxon>Malpighiales</taxon>
        <taxon>Linaceae</taxon>
        <taxon>Linum</taxon>
    </lineage>
</organism>
<dbReference type="Proteomes" id="UP001154282">
    <property type="component" value="Unassembled WGS sequence"/>
</dbReference>
<evidence type="ECO:0000313" key="2">
    <source>
        <dbReference type="Proteomes" id="UP001154282"/>
    </source>
</evidence>
<dbReference type="Gene3D" id="3.30.70.2190">
    <property type="match status" value="1"/>
</dbReference>
<keyword evidence="2" id="KW-1185">Reference proteome</keyword>
<sequence>MRRFSGIPHLRRLKEISYGSKEASWRDSIRLEFMDSVAMDVVLNNLDGVRNPLAPTKHNFYVLIETTSSEESYDN</sequence>
<proteinExistence type="predicted"/>
<name>A0AAV0LE40_9ROSI</name>
<reference evidence="1" key="1">
    <citation type="submission" date="2022-08" db="EMBL/GenBank/DDBJ databases">
        <authorList>
            <person name="Gutierrez-Valencia J."/>
        </authorList>
    </citation>
    <scope>NUCLEOTIDE SEQUENCE</scope>
</reference>
<dbReference type="AlphaFoldDB" id="A0AAV0LE40"/>
<accession>A0AAV0LE40</accession>
<comment type="caution">
    <text evidence="1">The sequence shown here is derived from an EMBL/GenBank/DDBJ whole genome shotgun (WGS) entry which is preliminary data.</text>
</comment>
<dbReference type="EMBL" id="CAMGYJ010000006">
    <property type="protein sequence ID" value="CAI0432864.1"/>
    <property type="molecule type" value="Genomic_DNA"/>
</dbReference>
<evidence type="ECO:0000313" key="1">
    <source>
        <dbReference type="EMBL" id="CAI0432864.1"/>
    </source>
</evidence>
<gene>
    <name evidence="1" type="ORF">LITE_LOCUS23628</name>
</gene>